<gene>
    <name evidence="1" type="ORF">TWF703_007174</name>
</gene>
<comment type="caution">
    <text evidence="1">The sequence shown here is derived from an EMBL/GenBank/DDBJ whole genome shotgun (WGS) entry which is preliminary data.</text>
</comment>
<protein>
    <submittedName>
        <fullName evidence="1">Uncharacterized protein</fullName>
    </submittedName>
</protein>
<dbReference type="EMBL" id="WIQZ01000043">
    <property type="protein sequence ID" value="KAF3132708.1"/>
    <property type="molecule type" value="Genomic_DNA"/>
</dbReference>
<sequence length="486" mass="54692">MFAPHTSHHWGGGLNSNGRNPNDLALTLRRANDWNRYRQGFRNNFGVDDIGEDSSILGPINGDLDGTIDIPGVGDIEPPWEDEDVFRSEFLDNLKARYAASRQGLFDSCESASGNIGTSDGPWDVPGWDLPQPPRRYTGRCQFNAGNSRCFDNVRNEFSPYCDFHYFTVSGDGIFSATPPPRPRTRFNPRLNTRNYTPSPDFLLWATDRELRSSAYRAAVEDLRNIRQIQNSWESLNGRPSTFNNSSLLPHDTIIGAGPDGPGLTSRQAAEIYIREIDVDNRPFFLKCSVCLQLYNDPVYFWHLETNQLCICCRGCAPSYTPPTYPGSVAPPQWRASLFPRRFPGPRQTASGSPTLYPATKINVLRSLFERHYYAMMTTEAPHQICHFCKNPMVNPVVTCKDVPPMYWILTHGSTPAFPPVKHAFCAGCLDNYRFKGGAHFARCPFTDACWGAAENFPVDEGYIREAQTIAGRAWEKTLQMASMKD</sequence>
<name>A0A7C8JYD2_ORBOL</name>
<proteinExistence type="predicted"/>
<dbReference type="AlphaFoldDB" id="A0A7C8JYD2"/>
<dbReference type="Proteomes" id="UP000480548">
    <property type="component" value="Unassembled WGS sequence"/>
</dbReference>
<reference evidence="1 2" key="1">
    <citation type="submission" date="2019-06" db="EMBL/GenBank/DDBJ databases">
        <authorList>
            <person name="Palmer J.M."/>
        </authorList>
    </citation>
    <scope>NUCLEOTIDE SEQUENCE [LARGE SCALE GENOMIC DNA]</scope>
    <source>
        <strain evidence="1 2">TWF703</strain>
    </source>
</reference>
<evidence type="ECO:0000313" key="1">
    <source>
        <dbReference type="EMBL" id="KAF3132708.1"/>
    </source>
</evidence>
<accession>A0A7C8JYD2</accession>
<organism evidence="1 2">
    <name type="scientific">Orbilia oligospora</name>
    <name type="common">Nematode-trapping fungus</name>
    <name type="synonym">Arthrobotrys oligospora</name>
    <dbReference type="NCBI Taxonomy" id="2813651"/>
    <lineage>
        <taxon>Eukaryota</taxon>
        <taxon>Fungi</taxon>
        <taxon>Dikarya</taxon>
        <taxon>Ascomycota</taxon>
        <taxon>Pezizomycotina</taxon>
        <taxon>Orbiliomycetes</taxon>
        <taxon>Orbiliales</taxon>
        <taxon>Orbiliaceae</taxon>
        <taxon>Orbilia</taxon>
    </lineage>
</organism>
<evidence type="ECO:0000313" key="2">
    <source>
        <dbReference type="Proteomes" id="UP000480548"/>
    </source>
</evidence>